<proteinExistence type="predicted"/>
<protein>
    <submittedName>
        <fullName evidence="2">Transcriptional regulator</fullName>
    </submittedName>
</protein>
<name>A0A428ZCI0_KIBAR</name>
<dbReference type="InterPro" id="IPR001387">
    <property type="entry name" value="Cro/C1-type_HTH"/>
</dbReference>
<dbReference type="CDD" id="cd00093">
    <property type="entry name" value="HTH_XRE"/>
    <property type="match status" value="1"/>
</dbReference>
<dbReference type="EMBL" id="QHKI01000011">
    <property type="protein sequence ID" value="RSM85668.1"/>
    <property type="molecule type" value="Genomic_DNA"/>
</dbReference>
<reference evidence="2 3" key="1">
    <citation type="submission" date="2018-05" db="EMBL/GenBank/DDBJ databases">
        <title>Evolution of GPA BGCs.</title>
        <authorList>
            <person name="Waglechner N."/>
            <person name="Wright G.D."/>
        </authorList>
    </citation>
    <scope>NUCLEOTIDE SEQUENCE [LARGE SCALE GENOMIC DNA]</scope>
    <source>
        <strain evidence="2 3">A82846</strain>
    </source>
</reference>
<dbReference type="Gene3D" id="1.10.260.40">
    <property type="entry name" value="lambda repressor-like DNA-binding domains"/>
    <property type="match status" value="1"/>
</dbReference>
<gene>
    <name evidence="2" type="ORF">DMH04_15730</name>
</gene>
<feature type="compositionally biased region" description="Basic residues" evidence="1">
    <location>
        <begin position="88"/>
        <end position="108"/>
    </location>
</feature>
<dbReference type="SUPFAM" id="SSF47413">
    <property type="entry name" value="lambda repressor-like DNA-binding domains"/>
    <property type="match status" value="1"/>
</dbReference>
<organism evidence="2 3">
    <name type="scientific">Kibdelosporangium aridum</name>
    <dbReference type="NCBI Taxonomy" id="2030"/>
    <lineage>
        <taxon>Bacteria</taxon>
        <taxon>Bacillati</taxon>
        <taxon>Actinomycetota</taxon>
        <taxon>Actinomycetes</taxon>
        <taxon>Pseudonocardiales</taxon>
        <taxon>Pseudonocardiaceae</taxon>
        <taxon>Kibdelosporangium</taxon>
    </lineage>
</organism>
<comment type="caution">
    <text evidence="2">The sequence shown here is derived from an EMBL/GenBank/DDBJ whole genome shotgun (WGS) entry which is preliminary data.</text>
</comment>
<dbReference type="OrthoDB" id="4162271at2"/>
<dbReference type="RefSeq" id="WP_037274708.1">
    <property type="nucleotide sequence ID" value="NZ_QHKI01000011.1"/>
</dbReference>
<dbReference type="GO" id="GO:0003677">
    <property type="term" value="F:DNA binding"/>
    <property type="evidence" value="ECO:0007669"/>
    <property type="project" value="InterPro"/>
</dbReference>
<accession>A0A428ZCI0</accession>
<evidence type="ECO:0000313" key="3">
    <source>
        <dbReference type="Proteomes" id="UP000287547"/>
    </source>
</evidence>
<dbReference type="Pfam" id="PF13560">
    <property type="entry name" value="HTH_31"/>
    <property type="match status" value="1"/>
</dbReference>
<sequence>MPERQITAAPADVDTVPALGSELRAPRVAAGPSQRDLATKINYSHVTIHKAERSTRPPSWPVVETVARTCVPPARTSTGGTAYGRQPVHNHRSSRGQQHHRHVHAQER</sequence>
<dbReference type="Proteomes" id="UP000287547">
    <property type="component" value="Unassembled WGS sequence"/>
</dbReference>
<evidence type="ECO:0000313" key="2">
    <source>
        <dbReference type="EMBL" id="RSM85668.1"/>
    </source>
</evidence>
<dbReference type="AlphaFoldDB" id="A0A428ZCI0"/>
<feature type="region of interest" description="Disordered" evidence="1">
    <location>
        <begin position="72"/>
        <end position="108"/>
    </location>
</feature>
<evidence type="ECO:0000256" key="1">
    <source>
        <dbReference type="SAM" id="MobiDB-lite"/>
    </source>
</evidence>
<dbReference type="InterPro" id="IPR010982">
    <property type="entry name" value="Lambda_DNA-bd_dom_sf"/>
</dbReference>